<evidence type="ECO:0000259" key="10">
    <source>
        <dbReference type="PROSITE" id="PS50110"/>
    </source>
</evidence>
<dbReference type="Pfam" id="PF00072">
    <property type="entry name" value="Response_reg"/>
    <property type="match status" value="1"/>
</dbReference>
<dbReference type="EMBL" id="CP048649">
    <property type="protein sequence ID" value="QIB69673.1"/>
    <property type="molecule type" value="Genomic_DNA"/>
</dbReference>
<evidence type="ECO:0000256" key="2">
    <source>
        <dbReference type="ARBA" id="ARBA00022553"/>
    </source>
</evidence>
<dbReference type="CDD" id="cd17574">
    <property type="entry name" value="REC_OmpR"/>
    <property type="match status" value="1"/>
</dbReference>
<keyword evidence="3" id="KW-0902">Two-component regulatory system</keyword>
<protein>
    <recommendedName>
        <fullName evidence="1">Stage 0 sporulation protein A homolog</fullName>
    </recommendedName>
</protein>
<dbReference type="SUPFAM" id="SSF52172">
    <property type="entry name" value="CheY-like"/>
    <property type="match status" value="1"/>
</dbReference>
<dbReference type="AlphaFoldDB" id="A0A858BUR2"/>
<organism evidence="12 13">
    <name type="scientific">Aminipila butyrica</name>
    <dbReference type="NCBI Taxonomy" id="433296"/>
    <lineage>
        <taxon>Bacteria</taxon>
        <taxon>Bacillati</taxon>
        <taxon>Bacillota</taxon>
        <taxon>Clostridia</taxon>
        <taxon>Peptostreptococcales</taxon>
        <taxon>Anaerovoracaceae</taxon>
        <taxon>Aminipila</taxon>
    </lineage>
</organism>
<dbReference type="KEGG" id="abut:Ami103574_10215"/>
<keyword evidence="13" id="KW-1185">Reference proteome</keyword>
<dbReference type="InterPro" id="IPR036388">
    <property type="entry name" value="WH-like_DNA-bd_sf"/>
</dbReference>
<evidence type="ECO:0000256" key="3">
    <source>
        <dbReference type="ARBA" id="ARBA00023012"/>
    </source>
</evidence>
<feature type="DNA-binding region" description="OmpR/PhoB-type" evidence="9">
    <location>
        <begin position="133"/>
        <end position="232"/>
    </location>
</feature>
<dbReference type="InterPro" id="IPR016032">
    <property type="entry name" value="Sig_transdc_resp-reg_C-effctor"/>
</dbReference>
<dbReference type="Pfam" id="PF00486">
    <property type="entry name" value="Trans_reg_C"/>
    <property type="match status" value="1"/>
</dbReference>
<dbReference type="GO" id="GO:0000156">
    <property type="term" value="F:phosphorelay response regulator activity"/>
    <property type="evidence" value="ECO:0007669"/>
    <property type="project" value="TreeGrafter"/>
</dbReference>
<dbReference type="GO" id="GO:0006355">
    <property type="term" value="P:regulation of DNA-templated transcription"/>
    <property type="evidence" value="ECO:0007669"/>
    <property type="project" value="InterPro"/>
</dbReference>
<dbReference type="InterPro" id="IPR001789">
    <property type="entry name" value="Sig_transdc_resp-reg_receiver"/>
</dbReference>
<dbReference type="InterPro" id="IPR001867">
    <property type="entry name" value="OmpR/PhoB-type_DNA-bd"/>
</dbReference>
<sequence length="233" mass="25926">MIKADKNILVVDDEPKIVEVVSALLESRGFRVFSAENGEKALEIFNQENISLVLLDLMMPGMSGEEVCAAMRRKSRVPIIMLTAKVDEENVVEGLTLGADDYITKPFGLKELYARVESVLRRASGELKPLAVRNSWRDGDLMVDFETDEVRKKGVALSLTASELKILSTLIKHPGKVFTREELITLALGADFDGYDRAIDSHVKNIRKKIEDDPKSPVYVLTIPGRGYKFGGE</sequence>
<feature type="modified residue" description="4-aspartylphosphate" evidence="8">
    <location>
        <position position="56"/>
    </location>
</feature>
<evidence type="ECO:0000256" key="1">
    <source>
        <dbReference type="ARBA" id="ARBA00018672"/>
    </source>
</evidence>
<dbReference type="PANTHER" id="PTHR48111">
    <property type="entry name" value="REGULATOR OF RPOS"/>
    <property type="match status" value="1"/>
</dbReference>
<reference evidence="12 13" key="1">
    <citation type="submission" date="2020-02" db="EMBL/GenBank/DDBJ databases">
        <authorList>
            <person name="Kim Y.B."/>
            <person name="Roh S.W."/>
        </authorList>
    </citation>
    <scope>NUCLEOTIDE SEQUENCE [LARGE SCALE GENOMIC DNA]</scope>
    <source>
        <strain evidence="12 13">DSM 103574</strain>
    </source>
</reference>
<dbReference type="PROSITE" id="PS51755">
    <property type="entry name" value="OMPR_PHOB"/>
    <property type="match status" value="1"/>
</dbReference>
<dbReference type="InterPro" id="IPR011006">
    <property type="entry name" value="CheY-like_superfamily"/>
</dbReference>
<evidence type="ECO:0000256" key="6">
    <source>
        <dbReference type="ARBA" id="ARBA00023163"/>
    </source>
</evidence>
<dbReference type="Gene3D" id="1.10.10.10">
    <property type="entry name" value="Winged helix-like DNA-binding domain superfamily/Winged helix DNA-binding domain"/>
    <property type="match status" value="1"/>
</dbReference>
<evidence type="ECO:0000313" key="12">
    <source>
        <dbReference type="EMBL" id="QIB69673.1"/>
    </source>
</evidence>
<comment type="function">
    <text evidence="7">May play the central regulatory role in sporulation. It may be an element of the effector pathway responsible for the activation of sporulation genes in response to nutritional stress. Spo0A may act in concert with spo0H (a sigma factor) to control the expression of some genes that are critical to the sporulation process.</text>
</comment>
<dbReference type="SMART" id="SM00448">
    <property type="entry name" value="REC"/>
    <property type="match status" value="1"/>
</dbReference>
<evidence type="ECO:0000259" key="11">
    <source>
        <dbReference type="PROSITE" id="PS51755"/>
    </source>
</evidence>
<evidence type="ECO:0000256" key="8">
    <source>
        <dbReference type="PROSITE-ProRule" id="PRU00169"/>
    </source>
</evidence>
<name>A0A858BUR2_9FIRM</name>
<dbReference type="GO" id="GO:0005829">
    <property type="term" value="C:cytosol"/>
    <property type="evidence" value="ECO:0007669"/>
    <property type="project" value="TreeGrafter"/>
</dbReference>
<dbReference type="SMART" id="SM00862">
    <property type="entry name" value="Trans_reg_C"/>
    <property type="match status" value="1"/>
</dbReference>
<keyword evidence="2 8" id="KW-0597">Phosphoprotein</keyword>
<dbReference type="GO" id="GO:0000976">
    <property type="term" value="F:transcription cis-regulatory region binding"/>
    <property type="evidence" value="ECO:0007669"/>
    <property type="project" value="TreeGrafter"/>
</dbReference>
<evidence type="ECO:0000256" key="5">
    <source>
        <dbReference type="ARBA" id="ARBA00023125"/>
    </source>
</evidence>
<dbReference type="GO" id="GO:0032993">
    <property type="term" value="C:protein-DNA complex"/>
    <property type="evidence" value="ECO:0007669"/>
    <property type="project" value="TreeGrafter"/>
</dbReference>
<feature type="domain" description="OmpR/PhoB-type" evidence="11">
    <location>
        <begin position="133"/>
        <end position="232"/>
    </location>
</feature>
<keyword evidence="5 9" id="KW-0238">DNA-binding</keyword>
<feature type="domain" description="Response regulatory" evidence="10">
    <location>
        <begin position="7"/>
        <end position="120"/>
    </location>
</feature>
<dbReference type="InterPro" id="IPR039420">
    <property type="entry name" value="WalR-like"/>
</dbReference>
<evidence type="ECO:0000313" key="13">
    <source>
        <dbReference type="Proteomes" id="UP000466848"/>
    </source>
</evidence>
<keyword evidence="4" id="KW-0805">Transcription regulation</keyword>
<dbReference type="Gene3D" id="3.40.50.2300">
    <property type="match status" value="1"/>
</dbReference>
<proteinExistence type="predicted"/>
<dbReference type="Gene3D" id="6.10.250.690">
    <property type="match status" value="1"/>
</dbReference>
<dbReference type="SUPFAM" id="SSF46894">
    <property type="entry name" value="C-terminal effector domain of the bipartite response regulators"/>
    <property type="match status" value="1"/>
</dbReference>
<gene>
    <name evidence="12" type="ORF">Ami103574_10215</name>
</gene>
<evidence type="ECO:0000256" key="9">
    <source>
        <dbReference type="PROSITE-ProRule" id="PRU01091"/>
    </source>
</evidence>
<evidence type="ECO:0000256" key="7">
    <source>
        <dbReference type="ARBA" id="ARBA00024867"/>
    </source>
</evidence>
<dbReference type="PANTHER" id="PTHR48111:SF73">
    <property type="entry name" value="ALKALINE PHOSPHATASE SYNTHESIS TRANSCRIPTIONAL REGULATORY PROTEIN PHOP"/>
    <property type="match status" value="1"/>
</dbReference>
<dbReference type="FunFam" id="3.40.50.2300:FF:000001">
    <property type="entry name" value="DNA-binding response regulator PhoB"/>
    <property type="match status" value="1"/>
</dbReference>
<dbReference type="PROSITE" id="PS50110">
    <property type="entry name" value="RESPONSE_REGULATORY"/>
    <property type="match status" value="1"/>
</dbReference>
<dbReference type="Proteomes" id="UP000466848">
    <property type="component" value="Chromosome"/>
</dbReference>
<dbReference type="CDD" id="cd00383">
    <property type="entry name" value="trans_reg_C"/>
    <property type="match status" value="1"/>
</dbReference>
<keyword evidence="6" id="KW-0804">Transcription</keyword>
<accession>A0A858BUR2</accession>
<evidence type="ECO:0000256" key="4">
    <source>
        <dbReference type="ARBA" id="ARBA00023015"/>
    </source>
</evidence>
<dbReference type="RefSeq" id="WP_163066913.1">
    <property type="nucleotide sequence ID" value="NZ_CP048649.1"/>
</dbReference>